<proteinExistence type="predicted"/>
<dbReference type="InterPro" id="IPR011006">
    <property type="entry name" value="CheY-like_superfamily"/>
</dbReference>
<keyword evidence="3" id="KW-0547">Nucleotide-binding</keyword>
<organism evidence="10 11">
    <name type="scientific">Microvirga aerophila</name>
    <dbReference type="NCBI Taxonomy" id="670291"/>
    <lineage>
        <taxon>Bacteria</taxon>
        <taxon>Pseudomonadati</taxon>
        <taxon>Pseudomonadota</taxon>
        <taxon>Alphaproteobacteria</taxon>
        <taxon>Hyphomicrobiales</taxon>
        <taxon>Methylobacteriaceae</taxon>
        <taxon>Microvirga</taxon>
    </lineage>
</organism>
<dbReference type="GO" id="GO:0000160">
    <property type="term" value="P:phosphorelay signal transduction system"/>
    <property type="evidence" value="ECO:0007669"/>
    <property type="project" value="InterPro"/>
</dbReference>
<dbReference type="PROSITE" id="PS50110">
    <property type="entry name" value="RESPONSE_REGULATORY"/>
    <property type="match status" value="1"/>
</dbReference>
<dbReference type="CDD" id="cd07302">
    <property type="entry name" value="CHD"/>
    <property type="match status" value="1"/>
</dbReference>
<dbReference type="Gene3D" id="3.40.50.2300">
    <property type="match status" value="1"/>
</dbReference>
<dbReference type="Gene3D" id="3.30.70.1230">
    <property type="entry name" value="Nucleotide cyclase"/>
    <property type="match status" value="1"/>
</dbReference>
<comment type="caution">
    <text evidence="10">The sequence shown here is derived from an EMBL/GenBank/DDBJ whole genome shotgun (WGS) entry which is preliminary data.</text>
</comment>
<dbReference type="GO" id="GO:0009190">
    <property type="term" value="P:cyclic nucleotide biosynthetic process"/>
    <property type="evidence" value="ECO:0007669"/>
    <property type="project" value="InterPro"/>
</dbReference>
<evidence type="ECO:0000256" key="4">
    <source>
        <dbReference type="ARBA" id="ARBA00022989"/>
    </source>
</evidence>
<sequence length="362" mass="39380">MNDAAILVVDDDDNNQFTLVQRLAREGYANVTTASNGQDALALLSQSPFDLVLLDVMMPGLDGIAVLTAIKENPLLRHVPVIMISAASDLDRVVHCIELGAEDYLPKPFNKVLLRARVRASLEKKHLRDQERAHSAQIEHQRGRLSDLLHAILPSPAVAELEATGGVEPRRYPGVAVLFCDISDFTAYCDQHPPETVIRHLQHLVEEFEELTARYGMEKIKTVGDAFLATGNLLLPHSDPVMAGLSCAFDMIQAARIGPASWELRCGLHLGPVVAGVVGRSKFSFDLWGDTVNVAARLVTVGQSGYVHLSEPAWSQIRGRADAEPLGMITLRGKGAVSVFRCLRLGAPQTMPVHPIGSQETA</sequence>
<evidence type="ECO:0000313" key="11">
    <source>
        <dbReference type="Proteomes" id="UP000321085"/>
    </source>
</evidence>
<reference evidence="10 11" key="1">
    <citation type="submission" date="2019-07" db="EMBL/GenBank/DDBJ databases">
        <title>Whole genome shotgun sequence of Microvirga aerophila NBRC 106136.</title>
        <authorList>
            <person name="Hosoyama A."/>
            <person name="Uohara A."/>
            <person name="Ohji S."/>
            <person name="Ichikawa N."/>
        </authorList>
    </citation>
    <scope>NUCLEOTIDE SEQUENCE [LARGE SCALE GENOMIC DNA]</scope>
    <source>
        <strain evidence="10 11">NBRC 106136</strain>
    </source>
</reference>
<dbReference type="PANTHER" id="PTHR11920:SF335">
    <property type="entry name" value="GUANYLATE CYCLASE"/>
    <property type="match status" value="1"/>
</dbReference>
<evidence type="ECO:0000259" key="8">
    <source>
        <dbReference type="PROSITE" id="PS50110"/>
    </source>
</evidence>
<evidence type="ECO:0000256" key="3">
    <source>
        <dbReference type="ARBA" id="ARBA00022741"/>
    </source>
</evidence>
<evidence type="ECO:0000256" key="1">
    <source>
        <dbReference type="ARBA" id="ARBA00004370"/>
    </source>
</evidence>
<dbReference type="InterPro" id="IPR029787">
    <property type="entry name" value="Nucleotide_cyclase"/>
</dbReference>
<evidence type="ECO:0000256" key="5">
    <source>
        <dbReference type="ARBA" id="ARBA00023136"/>
    </source>
</evidence>
<comment type="subcellular location">
    <subcellularLocation>
        <location evidence="1">Membrane</location>
    </subcellularLocation>
</comment>
<evidence type="ECO:0008006" key="12">
    <source>
        <dbReference type="Google" id="ProtNLM"/>
    </source>
</evidence>
<dbReference type="GO" id="GO:0004016">
    <property type="term" value="F:adenylate cyclase activity"/>
    <property type="evidence" value="ECO:0007669"/>
    <property type="project" value="UniProtKB-ARBA"/>
</dbReference>
<evidence type="ECO:0000256" key="6">
    <source>
        <dbReference type="ARBA" id="ARBA00023239"/>
    </source>
</evidence>
<feature type="domain" description="Guanylate cyclase" evidence="9">
    <location>
        <begin position="176"/>
        <end position="299"/>
    </location>
</feature>
<feature type="domain" description="Response regulatory" evidence="8">
    <location>
        <begin position="5"/>
        <end position="122"/>
    </location>
</feature>
<dbReference type="Proteomes" id="UP000321085">
    <property type="component" value="Unassembled WGS sequence"/>
</dbReference>
<dbReference type="InterPro" id="IPR001054">
    <property type="entry name" value="A/G_cyclase"/>
</dbReference>
<dbReference type="InterPro" id="IPR050401">
    <property type="entry name" value="Cyclic_nucleotide_synthase"/>
</dbReference>
<dbReference type="GO" id="GO:0000166">
    <property type="term" value="F:nucleotide binding"/>
    <property type="evidence" value="ECO:0007669"/>
    <property type="project" value="UniProtKB-KW"/>
</dbReference>
<keyword evidence="6" id="KW-0456">Lyase</keyword>
<dbReference type="GO" id="GO:0016020">
    <property type="term" value="C:membrane"/>
    <property type="evidence" value="ECO:0007669"/>
    <property type="project" value="UniProtKB-SubCell"/>
</dbReference>
<keyword evidence="7" id="KW-0597">Phosphoprotein</keyword>
<keyword evidence="4" id="KW-1133">Transmembrane helix</keyword>
<evidence type="ECO:0000313" key="10">
    <source>
        <dbReference type="EMBL" id="GEO17563.1"/>
    </source>
</evidence>
<dbReference type="Pfam" id="PF00072">
    <property type="entry name" value="Response_reg"/>
    <property type="match status" value="1"/>
</dbReference>
<evidence type="ECO:0000256" key="2">
    <source>
        <dbReference type="ARBA" id="ARBA00022692"/>
    </source>
</evidence>
<dbReference type="AlphaFoldDB" id="A0A512C050"/>
<dbReference type="OrthoDB" id="315417at2"/>
<accession>A0A512C050</accession>
<evidence type="ECO:0000259" key="9">
    <source>
        <dbReference type="PROSITE" id="PS50125"/>
    </source>
</evidence>
<keyword evidence="5" id="KW-0472">Membrane</keyword>
<protein>
    <recommendedName>
        <fullName evidence="12">Adenylate/guanylate cyclase domain-containing response regulator</fullName>
    </recommendedName>
</protein>
<dbReference type="PANTHER" id="PTHR11920">
    <property type="entry name" value="GUANYLYL CYCLASE"/>
    <property type="match status" value="1"/>
</dbReference>
<evidence type="ECO:0000256" key="7">
    <source>
        <dbReference type="PROSITE-ProRule" id="PRU00169"/>
    </source>
</evidence>
<keyword evidence="11" id="KW-1185">Reference proteome</keyword>
<keyword evidence="2" id="KW-0812">Transmembrane</keyword>
<feature type="modified residue" description="4-aspartylphosphate" evidence="7">
    <location>
        <position position="55"/>
    </location>
</feature>
<dbReference type="SMART" id="SM00448">
    <property type="entry name" value="REC"/>
    <property type="match status" value="1"/>
</dbReference>
<dbReference type="SUPFAM" id="SSF52172">
    <property type="entry name" value="CheY-like"/>
    <property type="match status" value="1"/>
</dbReference>
<dbReference type="InterPro" id="IPR001789">
    <property type="entry name" value="Sig_transdc_resp-reg_receiver"/>
</dbReference>
<dbReference type="EMBL" id="BJYU01000111">
    <property type="protein sequence ID" value="GEO17563.1"/>
    <property type="molecule type" value="Genomic_DNA"/>
</dbReference>
<dbReference type="Pfam" id="PF00211">
    <property type="entry name" value="Guanylate_cyc"/>
    <property type="match status" value="1"/>
</dbReference>
<gene>
    <name evidence="10" type="ORF">MAE02_52590</name>
</gene>
<dbReference type="SUPFAM" id="SSF55073">
    <property type="entry name" value="Nucleotide cyclase"/>
    <property type="match status" value="1"/>
</dbReference>
<name>A0A512C050_9HYPH</name>
<dbReference type="SMART" id="SM00044">
    <property type="entry name" value="CYCc"/>
    <property type="match status" value="1"/>
</dbReference>
<dbReference type="PROSITE" id="PS50125">
    <property type="entry name" value="GUANYLATE_CYCLASE_2"/>
    <property type="match status" value="1"/>
</dbReference>
<dbReference type="RefSeq" id="WP_114186897.1">
    <property type="nucleotide sequence ID" value="NZ_BJYU01000111.1"/>
</dbReference>